<dbReference type="SUPFAM" id="SSF50249">
    <property type="entry name" value="Nucleic acid-binding proteins"/>
    <property type="match status" value="1"/>
</dbReference>
<protein>
    <recommendedName>
        <fullName evidence="7">DNA ligase B</fullName>
        <ecNumber evidence="7">6.5.1.2</ecNumber>
    </recommendedName>
    <alternativeName>
        <fullName evidence="7">Polydeoxyribonucleotide synthase [NAD(+)] B</fullName>
    </alternativeName>
</protein>
<dbReference type="EMBL" id="JAWXRC010000018">
    <property type="protein sequence ID" value="MDX6030637.1"/>
    <property type="molecule type" value="Genomic_DNA"/>
</dbReference>
<feature type="signal peptide" evidence="8">
    <location>
        <begin position="1"/>
        <end position="21"/>
    </location>
</feature>
<evidence type="ECO:0000313" key="10">
    <source>
        <dbReference type="EMBL" id="MDX6030637.1"/>
    </source>
</evidence>
<dbReference type="InterPro" id="IPR018239">
    <property type="entry name" value="DNA_ligase_AS"/>
</dbReference>
<dbReference type="InterPro" id="IPR010994">
    <property type="entry name" value="RuvA_2-like"/>
</dbReference>
<dbReference type="PANTHER" id="PTHR47810">
    <property type="entry name" value="DNA LIGASE"/>
    <property type="match status" value="1"/>
</dbReference>
<keyword evidence="5 7" id="KW-0234">DNA repair</keyword>
<evidence type="ECO:0000256" key="1">
    <source>
        <dbReference type="ARBA" id="ARBA00022598"/>
    </source>
</evidence>
<dbReference type="InterPro" id="IPR004150">
    <property type="entry name" value="NAD_DNA_ligase_OB"/>
</dbReference>
<feature type="chain" id="PRO_5042541926" description="DNA ligase B" evidence="8">
    <location>
        <begin position="22"/>
        <end position="557"/>
    </location>
</feature>
<evidence type="ECO:0000256" key="4">
    <source>
        <dbReference type="ARBA" id="ARBA00023027"/>
    </source>
</evidence>
<dbReference type="SUPFAM" id="SSF56091">
    <property type="entry name" value="DNA ligase/mRNA capping enzyme, catalytic domain"/>
    <property type="match status" value="1"/>
</dbReference>
<dbReference type="PROSITE" id="PS01055">
    <property type="entry name" value="DNA_LIGASE_N1"/>
    <property type="match status" value="1"/>
</dbReference>
<comment type="similarity">
    <text evidence="7">Belongs to the NAD-dependent DNA ligase family. LigB subfamily.</text>
</comment>
<comment type="catalytic activity">
    <reaction evidence="6 7">
        <text>NAD(+) + (deoxyribonucleotide)n-3'-hydroxyl + 5'-phospho-(deoxyribonucleotide)m = (deoxyribonucleotide)n+m + AMP + beta-nicotinamide D-nucleotide.</text>
        <dbReference type="EC" id="6.5.1.2"/>
    </reaction>
</comment>
<dbReference type="GO" id="GO:0006260">
    <property type="term" value="P:DNA replication"/>
    <property type="evidence" value="ECO:0007669"/>
    <property type="project" value="UniProtKB-KW"/>
</dbReference>
<dbReference type="Gene3D" id="1.10.287.610">
    <property type="entry name" value="Helix hairpin bin"/>
    <property type="match status" value="1"/>
</dbReference>
<evidence type="ECO:0000259" key="9">
    <source>
        <dbReference type="SMART" id="SM00532"/>
    </source>
</evidence>
<dbReference type="SUPFAM" id="SSF47781">
    <property type="entry name" value="RuvA domain 2-like"/>
    <property type="match status" value="1"/>
</dbReference>
<reference evidence="10" key="1">
    <citation type="submission" date="2023-11" db="EMBL/GenBank/DDBJ databases">
        <title>Scandinavium wanjuensis sp. nov., isolated from lettuce South Korea.</title>
        <authorList>
            <person name="Park J."/>
            <person name="Park S."/>
            <person name="Oh K.K."/>
            <person name="Cho G.S."/>
            <person name="Franz C.M.A.P."/>
        </authorList>
    </citation>
    <scope>NUCLEOTIDE SEQUENCE</scope>
    <source>
        <strain evidence="10">V105_12</strain>
    </source>
</reference>
<keyword evidence="2 7" id="KW-0235">DNA replication</keyword>
<name>A0AAJ2S5T0_9ENTR</name>
<proteinExistence type="inferred from homology"/>
<organism evidence="10 11">
    <name type="scientific">Scandinavium lactucae</name>
    <dbReference type="NCBI Taxonomy" id="3095028"/>
    <lineage>
        <taxon>Bacteria</taxon>
        <taxon>Pseudomonadati</taxon>
        <taxon>Pseudomonadota</taxon>
        <taxon>Gammaproteobacteria</taxon>
        <taxon>Enterobacterales</taxon>
        <taxon>Enterobacteriaceae</taxon>
        <taxon>Scandinavium</taxon>
    </lineage>
</organism>
<evidence type="ECO:0000313" key="11">
    <source>
        <dbReference type="Proteomes" id="UP001282336"/>
    </source>
</evidence>
<dbReference type="PROSITE" id="PS51257">
    <property type="entry name" value="PROKAR_LIPOPROTEIN"/>
    <property type="match status" value="1"/>
</dbReference>
<evidence type="ECO:0000256" key="5">
    <source>
        <dbReference type="ARBA" id="ARBA00023204"/>
    </source>
</evidence>
<gene>
    <name evidence="7 10" type="primary">ligB</name>
    <name evidence="10" type="ORF">SIL20_03785</name>
</gene>
<keyword evidence="1 7" id="KW-0436">Ligase</keyword>
<dbReference type="InterPro" id="IPR013839">
    <property type="entry name" value="DNAligase_adenylation"/>
</dbReference>
<dbReference type="AlphaFoldDB" id="A0AAJ2S5T0"/>
<sequence>MLGIRGIVMVVLAALACSTQAACPRWSAARATQEITRLQRQIDEWNNAYWQAGISEVSDDEFDQLSAQLTRWRRCFDKVIKIPEIPAQKGALAHPVAHTGVRKLKDSQAVAVWMQDKTDLWIQPKVDGVAMTLVYRSGELVQAISRGDGLAGEDWTAKARQIPAIPKKLRGRLANSVLQGELFLRQAGHIQQQKGGINARSKVAGAMLRKADSGLLSELAVFIWGWPDGPAEMPQRLALLHEAGFTSVAEYSLPVKTVSEVAAQRQRWFSSSLPFATDGIVLRSAKEPDARYWQPGEGTWVAAWKYPPVTQIAEVKAIEFGVGRTGKIAVVARLDPVLLDDKQVRRVNVGSLRRWQEWDIALGDRLNISLAGQGIPRIDSVAWRTVQRIKPTPPAGNVNELTCFWSSPECQPQFLARLVWAAQQLHIDGVGEASWRALSQAHHFEHLFSWLALDEAQLRQTPGVSAGKARMIWHQFNLAKQQPFTQWLLAMGIPLSQKTLLGLRAQGWGQLVDIQTEDWQKLPMIGKTKASQLRRWLADSQVKGLAQWLTGYHIEGF</sequence>
<comment type="function">
    <text evidence="7">Catalyzes the formation of phosphodiester linkages between 5'-phosphoryl and 3'-hydroxyl groups in double-stranded DNA using NAD as a coenzyme and as the energy source for the reaction.</text>
</comment>
<evidence type="ECO:0000256" key="8">
    <source>
        <dbReference type="SAM" id="SignalP"/>
    </source>
</evidence>
<dbReference type="PANTHER" id="PTHR47810:SF1">
    <property type="entry name" value="DNA LIGASE B"/>
    <property type="match status" value="1"/>
</dbReference>
<feature type="domain" description="NAD-dependent DNA ligase N-terminal" evidence="9">
    <location>
        <begin position="30"/>
        <end position="426"/>
    </location>
</feature>
<evidence type="ECO:0000256" key="2">
    <source>
        <dbReference type="ARBA" id="ARBA00022705"/>
    </source>
</evidence>
<dbReference type="GO" id="GO:0006281">
    <property type="term" value="P:DNA repair"/>
    <property type="evidence" value="ECO:0007669"/>
    <property type="project" value="UniProtKB-KW"/>
</dbReference>
<evidence type="ECO:0000256" key="7">
    <source>
        <dbReference type="HAMAP-Rule" id="MF_01587"/>
    </source>
</evidence>
<dbReference type="InterPro" id="IPR050326">
    <property type="entry name" value="NAD_dep_DNA_ligaseB"/>
</dbReference>
<dbReference type="Pfam" id="PF03120">
    <property type="entry name" value="OB_DNA_ligase"/>
    <property type="match status" value="1"/>
</dbReference>
<dbReference type="InterPro" id="IPR013840">
    <property type="entry name" value="DNAligase_N"/>
</dbReference>
<dbReference type="Proteomes" id="UP001282336">
    <property type="component" value="Unassembled WGS sequence"/>
</dbReference>
<dbReference type="RefSeq" id="WP_319627234.1">
    <property type="nucleotide sequence ID" value="NZ_JAWXRB010000002.1"/>
</dbReference>
<dbReference type="EC" id="6.5.1.2" evidence="7"/>
<dbReference type="Gene3D" id="3.30.470.30">
    <property type="entry name" value="DNA ligase/mRNA capping enzyme"/>
    <property type="match status" value="1"/>
</dbReference>
<dbReference type="HAMAP" id="MF_01587">
    <property type="entry name" value="DNA_ligase_B"/>
    <property type="match status" value="1"/>
</dbReference>
<accession>A0AAJ2S5T0</accession>
<comment type="caution">
    <text evidence="10">The sequence shown here is derived from an EMBL/GenBank/DDBJ whole genome shotgun (WGS) entry which is preliminary data.</text>
</comment>
<dbReference type="NCBIfam" id="NF005987">
    <property type="entry name" value="PRK08097.1"/>
    <property type="match status" value="1"/>
</dbReference>
<dbReference type="InterPro" id="IPR020923">
    <property type="entry name" value="DNA_ligase_B"/>
</dbReference>
<dbReference type="SMART" id="SM00532">
    <property type="entry name" value="LIGANc"/>
    <property type="match status" value="1"/>
</dbReference>
<keyword evidence="8" id="KW-0732">Signal</keyword>
<evidence type="ECO:0000256" key="3">
    <source>
        <dbReference type="ARBA" id="ARBA00022763"/>
    </source>
</evidence>
<dbReference type="Pfam" id="PF01653">
    <property type="entry name" value="DNA_ligase_aden"/>
    <property type="match status" value="1"/>
</dbReference>
<feature type="active site" description="N6-AMP-lysine intermediate" evidence="7">
    <location>
        <position position="125"/>
    </location>
</feature>
<evidence type="ECO:0000256" key="6">
    <source>
        <dbReference type="ARBA" id="ARBA00034005"/>
    </source>
</evidence>
<keyword evidence="3 7" id="KW-0227">DNA damage</keyword>
<dbReference type="GO" id="GO:0003911">
    <property type="term" value="F:DNA ligase (NAD+) activity"/>
    <property type="evidence" value="ECO:0007669"/>
    <property type="project" value="UniProtKB-UniRule"/>
</dbReference>
<keyword evidence="4 7" id="KW-0520">NAD</keyword>
<dbReference type="InterPro" id="IPR012340">
    <property type="entry name" value="NA-bd_OB-fold"/>
</dbReference>
<dbReference type="Gene3D" id="2.40.50.140">
    <property type="entry name" value="Nucleic acid-binding proteins"/>
    <property type="match status" value="1"/>
</dbReference>